<feature type="domain" description="EamA" evidence="7">
    <location>
        <begin position="18"/>
        <end position="144"/>
    </location>
</feature>
<dbReference type="AlphaFoldDB" id="A0A1T4SJ96"/>
<evidence type="ECO:0000256" key="1">
    <source>
        <dbReference type="ARBA" id="ARBA00004141"/>
    </source>
</evidence>
<dbReference type="SUPFAM" id="SSF103481">
    <property type="entry name" value="Multidrug resistance efflux transporter EmrE"/>
    <property type="match status" value="2"/>
</dbReference>
<comment type="similarity">
    <text evidence="2">Belongs to the EamA transporter family.</text>
</comment>
<dbReference type="PANTHER" id="PTHR32322">
    <property type="entry name" value="INNER MEMBRANE TRANSPORTER"/>
    <property type="match status" value="1"/>
</dbReference>
<gene>
    <name evidence="8" type="ORF">SAMN02745126_04779</name>
</gene>
<keyword evidence="3 6" id="KW-0812">Transmembrane</keyword>
<feature type="transmembrane region" description="Helical" evidence="6">
    <location>
        <begin position="156"/>
        <end position="176"/>
    </location>
</feature>
<protein>
    <submittedName>
        <fullName evidence="8">Permease of the drug/metabolite transporter (DMT) superfamily</fullName>
    </submittedName>
</protein>
<proteinExistence type="inferred from homology"/>
<feature type="transmembrane region" description="Helical" evidence="6">
    <location>
        <begin position="96"/>
        <end position="118"/>
    </location>
</feature>
<evidence type="ECO:0000313" key="8">
    <source>
        <dbReference type="EMBL" id="SKA28374.1"/>
    </source>
</evidence>
<dbReference type="STRING" id="225324.SAMN02745126_04779"/>
<evidence type="ECO:0000256" key="6">
    <source>
        <dbReference type="SAM" id="Phobius"/>
    </source>
</evidence>
<dbReference type="InterPro" id="IPR000620">
    <property type="entry name" value="EamA_dom"/>
</dbReference>
<keyword evidence="4 6" id="KW-1133">Transmembrane helix</keyword>
<name>A0A1T4SJ96_9HYPH</name>
<organism evidence="8 9">
    <name type="scientific">Enhydrobacter aerosaccus</name>
    <dbReference type="NCBI Taxonomy" id="225324"/>
    <lineage>
        <taxon>Bacteria</taxon>
        <taxon>Pseudomonadati</taxon>
        <taxon>Pseudomonadota</taxon>
        <taxon>Alphaproteobacteria</taxon>
        <taxon>Hyphomicrobiales</taxon>
        <taxon>Enhydrobacter</taxon>
    </lineage>
</organism>
<feature type="transmembrane region" description="Helical" evidence="6">
    <location>
        <begin position="220"/>
        <end position="241"/>
    </location>
</feature>
<evidence type="ECO:0000259" key="7">
    <source>
        <dbReference type="Pfam" id="PF00892"/>
    </source>
</evidence>
<dbReference type="GO" id="GO:0016020">
    <property type="term" value="C:membrane"/>
    <property type="evidence" value="ECO:0007669"/>
    <property type="project" value="UniProtKB-SubCell"/>
</dbReference>
<dbReference type="Pfam" id="PF00892">
    <property type="entry name" value="EamA"/>
    <property type="match status" value="2"/>
</dbReference>
<evidence type="ECO:0000256" key="2">
    <source>
        <dbReference type="ARBA" id="ARBA00007362"/>
    </source>
</evidence>
<feature type="transmembrane region" description="Helical" evidence="6">
    <location>
        <begin position="71"/>
        <end position="90"/>
    </location>
</feature>
<feature type="transmembrane region" description="Helical" evidence="6">
    <location>
        <begin position="188"/>
        <end position="208"/>
    </location>
</feature>
<keyword evidence="5 6" id="KW-0472">Membrane</keyword>
<evidence type="ECO:0000256" key="5">
    <source>
        <dbReference type="ARBA" id="ARBA00023136"/>
    </source>
</evidence>
<dbReference type="PANTHER" id="PTHR32322:SF2">
    <property type="entry name" value="EAMA DOMAIN-CONTAINING PROTEIN"/>
    <property type="match status" value="1"/>
</dbReference>
<dbReference type="EMBL" id="FUWJ01000008">
    <property type="protein sequence ID" value="SKA28374.1"/>
    <property type="molecule type" value="Genomic_DNA"/>
</dbReference>
<feature type="transmembrane region" description="Helical" evidence="6">
    <location>
        <begin position="253"/>
        <end position="270"/>
    </location>
</feature>
<dbReference type="OrthoDB" id="9814238at2"/>
<evidence type="ECO:0000313" key="9">
    <source>
        <dbReference type="Proteomes" id="UP000190092"/>
    </source>
</evidence>
<comment type="subcellular location">
    <subcellularLocation>
        <location evidence="1">Membrane</location>
        <topology evidence="1">Multi-pass membrane protein</topology>
    </subcellularLocation>
</comment>
<reference evidence="9" key="1">
    <citation type="submission" date="2017-02" db="EMBL/GenBank/DDBJ databases">
        <authorList>
            <person name="Varghese N."/>
            <person name="Submissions S."/>
        </authorList>
    </citation>
    <scope>NUCLEOTIDE SEQUENCE [LARGE SCALE GENOMIC DNA]</scope>
    <source>
        <strain evidence="9">ATCC 27094</strain>
    </source>
</reference>
<feature type="transmembrane region" description="Helical" evidence="6">
    <location>
        <begin position="276"/>
        <end position="292"/>
    </location>
</feature>
<accession>A0A1T4SJ96</accession>
<feature type="domain" description="EamA" evidence="7">
    <location>
        <begin position="158"/>
        <end position="292"/>
    </location>
</feature>
<dbReference type="InterPro" id="IPR050638">
    <property type="entry name" value="AA-Vitamin_Transporters"/>
</dbReference>
<keyword evidence="9" id="KW-1185">Reference proteome</keyword>
<feature type="transmembrane region" description="Helical" evidence="6">
    <location>
        <begin position="40"/>
        <end position="59"/>
    </location>
</feature>
<evidence type="ECO:0000256" key="3">
    <source>
        <dbReference type="ARBA" id="ARBA00022692"/>
    </source>
</evidence>
<sequence length="301" mass="31533">MRRMSHSASALGRLGLTVVAALDALCYPLILVGASSAPHLTFAALRALVAGAVLAGVAIRLGRPIPREPRTWAYLALIGIGTISFGYLGMFRGAEFVSPGMATTITHVQPFIAALLAYPLLAERPTSHQVIGLMLGFVGVLVVAIPPWMGGRSSDFSLGFLYLVIAAIGVATGNVLTRKVAGNVDPIVATSAQCLFGFLPLSATAVVVEDPLAVVWSYSFVGSLLGLALVGTALARCLWFALLSRVPLHEGNAFTFLTPFIALGYGALFFGEDIETSTFLGLGVAALGILFVESDSARQRK</sequence>
<feature type="transmembrane region" description="Helical" evidence="6">
    <location>
        <begin position="130"/>
        <end position="150"/>
    </location>
</feature>
<dbReference type="Proteomes" id="UP000190092">
    <property type="component" value="Unassembled WGS sequence"/>
</dbReference>
<evidence type="ECO:0000256" key="4">
    <source>
        <dbReference type="ARBA" id="ARBA00022989"/>
    </source>
</evidence>
<dbReference type="InterPro" id="IPR037185">
    <property type="entry name" value="EmrE-like"/>
</dbReference>